<dbReference type="EMBL" id="JAUYVI010000005">
    <property type="protein sequence ID" value="MDQ7249089.1"/>
    <property type="molecule type" value="Genomic_DNA"/>
</dbReference>
<accession>A0ABU0YMX7</accession>
<feature type="transmembrane region" description="Helical" evidence="1">
    <location>
        <begin position="158"/>
        <end position="177"/>
    </location>
</feature>
<evidence type="ECO:0000313" key="2">
    <source>
        <dbReference type="EMBL" id="MDQ7249089.1"/>
    </source>
</evidence>
<name>A0ABU0YMX7_9PROT</name>
<reference evidence="3" key="1">
    <citation type="submission" date="2023-08" db="EMBL/GenBank/DDBJ databases">
        <title>Rhodospirillaceae gen. nov., a novel taxon isolated from the Yangtze River Yuezi River estuary sludge.</title>
        <authorList>
            <person name="Ruan L."/>
        </authorList>
    </citation>
    <scope>NUCLEOTIDE SEQUENCE [LARGE SCALE GENOMIC DNA]</scope>
    <source>
        <strain evidence="3">R-7</strain>
    </source>
</reference>
<evidence type="ECO:0000256" key="1">
    <source>
        <dbReference type="SAM" id="Phobius"/>
    </source>
</evidence>
<keyword evidence="1" id="KW-1133">Transmembrane helix</keyword>
<feature type="transmembrane region" description="Helical" evidence="1">
    <location>
        <begin position="88"/>
        <end position="110"/>
    </location>
</feature>
<keyword evidence="1" id="KW-0472">Membrane</keyword>
<protein>
    <submittedName>
        <fullName evidence="2">Uncharacterized protein</fullName>
    </submittedName>
</protein>
<sequence length="196" mass="21903">MADEQQEEGQDRDNWLGDRLRDLLFSVLFVLGLAFVLAAAVVVLCAIPFFLGYLIAARLLYWLFERFWMWVAPGSAGRVHTWPALVNFIIYAAIGAALYFGTIGFAPGLIESWIAFLFAKARSVVELLGMAQANCGWQPNIDDGCVRDMKWMLQGHHTGLEVAAITLLALAALYDFMGKTDTAGRLMMIERRTRHA</sequence>
<keyword evidence="1" id="KW-0812">Transmembrane</keyword>
<dbReference type="Proteomes" id="UP001230156">
    <property type="component" value="Unassembled WGS sequence"/>
</dbReference>
<organism evidence="2 3">
    <name type="scientific">Dongia sedimenti</name>
    <dbReference type="NCBI Taxonomy" id="3064282"/>
    <lineage>
        <taxon>Bacteria</taxon>
        <taxon>Pseudomonadati</taxon>
        <taxon>Pseudomonadota</taxon>
        <taxon>Alphaproteobacteria</taxon>
        <taxon>Rhodospirillales</taxon>
        <taxon>Dongiaceae</taxon>
        <taxon>Dongia</taxon>
    </lineage>
</organism>
<keyword evidence="3" id="KW-1185">Reference proteome</keyword>
<dbReference type="RefSeq" id="WP_379956712.1">
    <property type="nucleotide sequence ID" value="NZ_JAUYVI010000005.1"/>
</dbReference>
<feature type="transmembrane region" description="Helical" evidence="1">
    <location>
        <begin position="23"/>
        <end position="56"/>
    </location>
</feature>
<proteinExistence type="predicted"/>
<gene>
    <name evidence="2" type="ORF">Q8A70_15485</name>
</gene>
<comment type="caution">
    <text evidence="2">The sequence shown here is derived from an EMBL/GenBank/DDBJ whole genome shotgun (WGS) entry which is preliminary data.</text>
</comment>
<evidence type="ECO:0000313" key="3">
    <source>
        <dbReference type="Proteomes" id="UP001230156"/>
    </source>
</evidence>